<dbReference type="InterPro" id="IPR018484">
    <property type="entry name" value="FGGY_N"/>
</dbReference>
<dbReference type="KEGG" id="sgp:SpiGrapes_3205"/>
<keyword evidence="2" id="KW-0808">Transferase</keyword>
<evidence type="ECO:0000256" key="1">
    <source>
        <dbReference type="ARBA" id="ARBA00009156"/>
    </source>
</evidence>
<keyword evidence="7" id="KW-1185">Reference proteome</keyword>
<accession>G8QQM0</accession>
<feature type="domain" description="Carbohydrate kinase FGGY C-terminal" evidence="5">
    <location>
        <begin position="251"/>
        <end position="413"/>
    </location>
</feature>
<dbReference type="CDD" id="cd07805">
    <property type="entry name" value="ASKHA_NBD_FGGY_CvXK-like"/>
    <property type="match status" value="1"/>
</dbReference>
<protein>
    <submittedName>
        <fullName evidence="6">Pentulose/hexulose kinase</fullName>
    </submittedName>
</protein>
<dbReference type="Pfam" id="PF02782">
    <property type="entry name" value="FGGY_C"/>
    <property type="match status" value="1"/>
</dbReference>
<dbReference type="InterPro" id="IPR043129">
    <property type="entry name" value="ATPase_NBD"/>
</dbReference>
<dbReference type="InterPro" id="IPR050406">
    <property type="entry name" value="FGGY_Carb_Kinase"/>
</dbReference>
<feature type="domain" description="Carbohydrate kinase FGGY N-terminal" evidence="4">
    <location>
        <begin position="4"/>
        <end position="239"/>
    </location>
</feature>
<dbReference type="Pfam" id="PF00370">
    <property type="entry name" value="FGGY_N"/>
    <property type="match status" value="1"/>
</dbReference>
<dbReference type="HOGENOM" id="CLU_009281_3_3_12"/>
<dbReference type="Gene3D" id="3.30.420.40">
    <property type="match status" value="2"/>
</dbReference>
<proteinExistence type="inferred from homology"/>
<evidence type="ECO:0000313" key="6">
    <source>
        <dbReference type="EMBL" id="AEV30950.1"/>
    </source>
</evidence>
<dbReference type="EMBL" id="CP003155">
    <property type="protein sequence ID" value="AEV30950.1"/>
    <property type="molecule type" value="Genomic_DNA"/>
</dbReference>
<dbReference type="STRING" id="158190.SpiGrapes_3205"/>
<dbReference type="PIRSF" id="PIRSF000538">
    <property type="entry name" value="GlpK"/>
    <property type="match status" value="1"/>
</dbReference>
<organism evidence="6 7">
    <name type="scientific">Sphaerochaeta pleomorpha (strain ATCC BAA-1885 / DSM 22778 / Grapes)</name>
    <dbReference type="NCBI Taxonomy" id="158190"/>
    <lineage>
        <taxon>Bacteria</taxon>
        <taxon>Pseudomonadati</taxon>
        <taxon>Spirochaetota</taxon>
        <taxon>Spirochaetia</taxon>
        <taxon>Spirochaetales</taxon>
        <taxon>Sphaerochaetaceae</taxon>
        <taxon>Sphaerochaeta</taxon>
    </lineage>
</organism>
<gene>
    <name evidence="6" type="ordered locus">SpiGrapes_3205</name>
</gene>
<dbReference type="GO" id="GO:0005975">
    <property type="term" value="P:carbohydrate metabolic process"/>
    <property type="evidence" value="ECO:0007669"/>
    <property type="project" value="InterPro"/>
</dbReference>
<reference evidence="6 7" key="1">
    <citation type="submission" date="2011-11" db="EMBL/GenBank/DDBJ databases">
        <title>Complete sequence of Spirochaeta sp. grapes.</title>
        <authorList>
            <consortium name="US DOE Joint Genome Institute"/>
            <person name="Lucas S."/>
            <person name="Han J."/>
            <person name="Lapidus A."/>
            <person name="Cheng J.-F."/>
            <person name="Goodwin L."/>
            <person name="Pitluck S."/>
            <person name="Peters L."/>
            <person name="Ovchinnikova G."/>
            <person name="Munk A.C."/>
            <person name="Detter J.C."/>
            <person name="Han C."/>
            <person name="Tapia R."/>
            <person name="Land M."/>
            <person name="Hauser L."/>
            <person name="Kyrpides N."/>
            <person name="Ivanova N."/>
            <person name="Pagani I."/>
            <person name="Ritalahtilisa K."/>
            <person name="Loeffler F."/>
            <person name="Woyke T."/>
        </authorList>
    </citation>
    <scope>NUCLEOTIDE SEQUENCE [LARGE SCALE GENOMIC DNA]</scope>
    <source>
        <strain evidence="7">ATCC BAA-1885 / DSM 22778 / Grapes</strain>
    </source>
</reference>
<sequence length="482" mass="53317">MKLIVTFDFGTTAVKCVVLDENQSVVFSAKQQIHTFHDGLFHEQDPDEWYRAFCELAKSFFETGFLPSDILGLVFSGQMQDLIFVDNGGKSLRRAILYTDQRGDAYVDQIAPSLQSVTSVAMNGSIPLAKMFWMKENQSLLLKGTHKILFSSKDYIITKLTGAFCSDVTSLATTGMMDILRKTYIREFSDFGFNPDLLPRICYSDEIVGHVTERAQIESGFLSGTDVYAGSGDAGATTLASGILEAGEININLGTSGWVASISDGVRTDAFNLVAINRGKYINVIPVLNAGNVHTWVSDFLFPGNLEKYDMVTSLLEESSAGAHGLLFLPYLVGERFPVSDNKIRGCFIGASPDTDRRDFARSALEGVAFSMKQSLEALKITPRKVSMIGGGAQECIWNQIFCEILGTEVIAYEKSEYLPSMAIASSVLLHLEKISSYSEFVFEMIDKTPHTTFVPNLDNVAFYAKRYETFKKIYPTVKGLF</sequence>
<dbReference type="GO" id="GO:0016301">
    <property type="term" value="F:kinase activity"/>
    <property type="evidence" value="ECO:0007669"/>
    <property type="project" value="UniProtKB-KW"/>
</dbReference>
<name>G8QQM0_SPHPG</name>
<dbReference type="OrthoDB" id="9805576at2"/>
<dbReference type="Proteomes" id="UP000005632">
    <property type="component" value="Chromosome"/>
</dbReference>
<dbReference type="PANTHER" id="PTHR43095:SF5">
    <property type="entry name" value="XYLULOSE KINASE"/>
    <property type="match status" value="1"/>
</dbReference>
<keyword evidence="3 6" id="KW-0418">Kinase</keyword>
<evidence type="ECO:0000256" key="3">
    <source>
        <dbReference type="ARBA" id="ARBA00022777"/>
    </source>
</evidence>
<evidence type="ECO:0000259" key="5">
    <source>
        <dbReference type="Pfam" id="PF02782"/>
    </source>
</evidence>
<dbReference type="RefSeq" id="WP_014271789.1">
    <property type="nucleotide sequence ID" value="NC_016633.1"/>
</dbReference>
<evidence type="ECO:0000313" key="7">
    <source>
        <dbReference type="Proteomes" id="UP000005632"/>
    </source>
</evidence>
<comment type="similarity">
    <text evidence="1">Belongs to the FGGY kinase family.</text>
</comment>
<dbReference type="InterPro" id="IPR018485">
    <property type="entry name" value="FGGY_C"/>
</dbReference>
<evidence type="ECO:0000259" key="4">
    <source>
        <dbReference type="Pfam" id="PF00370"/>
    </source>
</evidence>
<dbReference type="eggNOG" id="COG1070">
    <property type="taxonomic scope" value="Bacteria"/>
</dbReference>
<evidence type="ECO:0000256" key="2">
    <source>
        <dbReference type="ARBA" id="ARBA00022679"/>
    </source>
</evidence>
<dbReference type="AlphaFoldDB" id="G8QQM0"/>
<dbReference type="SUPFAM" id="SSF53067">
    <property type="entry name" value="Actin-like ATPase domain"/>
    <property type="match status" value="2"/>
</dbReference>
<dbReference type="InterPro" id="IPR000577">
    <property type="entry name" value="Carb_kinase_FGGY"/>
</dbReference>
<dbReference type="PANTHER" id="PTHR43095">
    <property type="entry name" value="SUGAR KINASE"/>
    <property type="match status" value="1"/>
</dbReference>